<sequence>MVLADSHEISRVPHYSGTYPTYACNSPSTRLSRTPVRYPTRFNYHHTRKPLPGREETNKPHNTAHATPAEYHTHTV</sequence>
<dbReference type="EMBL" id="AGWQ01000001">
    <property type="protein sequence ID" value="EJZ88480.1"/>
    <property type="molecule type" value="Genomic_DNA"/>
</dbReference>
<feature type="compositionally biased region" description="Polar residues" evidence="1">
    <location>
        <begin position="23"/>
        <end position="32"/>
    </location>
</feature>
<name>K0YZ87_9ACTO</name>
<protein>
    <submittedName>
        <fullName evidence="2">Uncharacterized protein</fullName>
    </submittedName>
</protein>
<dbReference type="EMBL" id="AGWQ01000009">
    <property type="protein sequence ID" value="EJZ85024.1"/>
    <property type="molecule type" value="Genomic_DNA"/>
</dbReference>
<evidence type="ECO:0000313" key="5">
    <source>
        <dbReference type="Proteomes" id="UP000003994"/>
    </source>
</evidence>
<evidence type="ECO:0000313" key="3">
    <source>
        <dbReference type="EMBL" id="EJZ85353.1"/>
    </source>
</evidence>
<feature type="compositionally biased region" description="Basic and acidic residues" evidence="1">
    <location>
        <begin position="1"/>
        <end position="11"/>
    </location>
</feature>
<proteinExistence type="predicted"/>
<accession>K0YZ87</accession>
<evidence type="ECO:0000256" key="1">
    <source>
        <dbReference type="SAM" id="MobiDB-lite"/>
    </source>
</evidence>
<reference evidence="2 5" key="1">
    <citation type="submission" date="2012-07" db="EMBL/GenBank/DDBJ databases">
        <title>The Genome Sequence of Actinomyces turicensis ACS-279-V-COL4.</title>
        <authorList>
            <consortium name="The Broad Institute Genome Sequencing Platform"/>
            <person name="Earl A."/>
            <person name="Ward D."/>
            <person name="Feldgarden M."/>
            <person name="Gevers D."/>
            <person name="Saerens B."/>
            <person name="Vaneechoutte M."/>
            <person name="Walker B."/>
            <person name="Young S.K."/>
            <person name="Zeng Q."/>
            <person name="Gargeya S."/>
            <person name="Fitzgerald M."/>
            <person name="Haas B."/>
            <person name="Abouelleil A."/>
            <person name="Alvarado L."/>
            <person name="Arachchi H.M."/>
            <person name="Berlin A."/>
            <person name="Chapman S.B."/>
            <person name="Goldberg J."/>
            <person name="Griggs A."/>
            <person name="Gujja S."/>
            <person name="Hansen M."/>
            <person name="Howarth C."/>
            <person name="Imamovic A."/>
            <person name="Larimer J."/>
            <person name="McCowen C."/>
            <person name="Montmayeur A."/>
            <person name="Murphy C."/>
            <person name="Neiman D."/>
            <person name="Pearson M."/>
            <person name="Priest M."/>
            <person name="Roberts A."/>
            <person name="Saif S."/>
            <person name="Shea T."/>
            <person name="Sisk P."/>
            <person name="Sykes S."/>
            <person name="Wortman J."/>
            <person name="Nusbaum C."/>
            <person name="Birren B."/>
        </authorList>
    </citation>
    <scope>NUCLEOTIDE SEQUENCE [LARGE SCALE GENOMIC DNA]</scope>
    <source>
        <strain evidence="2 5">ACS-279-V-Col4</strain>
    </source>
</reference>
<gene>
    <name evidence="4" type="ORF">HMPREF9241_00002</name>
    <name evidence="3" type="ORF">HMPREF9241_01353</name>
    <name evidence="2" type="ORF">HMPREF9241_01604</name>
</gene>
<feature type="region of interest" description="Disordered" evidence="1">
    <location>
        <begin position="1"/>
        <end position="76"/>
    </location>
</feature>
<dbReference type="EMBL" id="AGWQ01000008">
    <property type="protein sequence ID" value="EJZ85353.1"/>
    <property type="molecule type" value="Genomic_DNA"/>
</dbReference>
<comment type="caution">
    <text evidence="2">The sequence shown here is derived from an EMBL/GenBank/DDBJ whole genome shotgun (WGS) entry which is preliminary data.</text>
</comment>
<evidence type="ECO:0000313" key="2">
    <source>
        <dbReference type="EMBL" id="EJZ85024.1"/>
    </source>
</evidence>
<dbReference type="AlphaFoldDB" id="K0YZ87"/>
<dbReference type="HOGENOM" id="CLU_2646379_0_0_11"/>
<dbReference type="Proteomes" id="UP000003994">
    <property type="component" value="Unassembled WGS sequence"/>
</dbReference>
<keyword evidence="5" id="KW-1185">Reference proteome</keyword>
<organism evidence="2 5">
    <name type="scientific">Schaalia turicensis ACS-279-V-Col4</name>
    <dbReference type="NCBI Taxonomy" id="883077"/>
    <lineage>
        <taxon>Bacteria</taxon>
        <taxon>Bacillati</taxon>
        <taxon>Actinomycetota</taxon>
        <taxon>Actinomycetes</taxon>
        <taxon>Actinomycetales</taxon>
        <taxon>Actinomycetaceae</taxon>
        <taxon>Schaalia</taxon>
    </lineage>
</organism>
<evidence type="ECO:0000313" key="4">
    <source>
        <dbReference type="EMBL" id="EJZ88480.1"/>
    </source>
</evidence>